<dbReference type="SUPFAM" id="SSF48403">
    <property type="entry name" value="Ankyrin repeat"/>
    <property type="match status" value="1"/>
</dbReference>
<dbReference type="OrthoDB" id="9812708at2"/>
<dbReference type="Proteomes" id="UP000281474">
    <property type="component" value="Unassembled WGS sequence"/>
</dbReference>
<dbReference type="RefSeq" id="WP_121838374.1">
    <property type="nucleotide sequence ID" value="NZ_ML014766.1"/>
</dbReference>
<evidence type="ECO:0000256" key="1">
    <source>
        <dbReference type="ARBA" id="ARBA00022737"/>
    </source>
</evidence>
<keyword evidence="4" id="KW-1185">Reference proteome</keyword>
<comment type="caution">
    <text evidence="3">The sequence shown here is derived from an EMBL/GenBank/DDBJ whole genome shotgun (WGS) entry which is preliminary data.</text>
</comment>
<protein>
    <submittedName>
        <fullName evidence="3">Ankyrin repeat domain-containing protein</fullName>
    </submittedName>
</protein>
<dbReference type="PANTHER" id="PTHR24161:SF124">
    <property type="entry name" value="TRANSIENT RECEPTOR POTENTIAL CHANNEL PYREXIA"/>
    <property type="match status" value="1"/>
</dbReference>
<dbReference type="Pfam" id="PF12796">
    <property type="entry name" value="Ank_2"/>
    <property type="match status" value="1"/>
</dbReference>
<evidence type="ECO:0000313" key="3">
    <source>
        <dbReference type="EMBL" id="RLV60342.1"/>
    </source>
</evidence>
<dbReference type="InterPro" id="IPR002110">
    <property type="entry name" value="Ankyrin_rpt"/>
</dbReference>
<organism evidence="3 4">
    <name type="scientific">Parashewanella curva</name>
    <dbReference type="NCBI Taxonomy" id="2338552"/>
    <lineage>
        <taxon>Bacteria</taxon>
        <taxon>Pseudomonadati</taxon>
        <taxon>Pseudomonadota</taxon>
        <taxon>Gammaproteobacteria</taxon>
        <taxon>Alteromonadales</taxon>
        <taxon>Shewanellaceae</taxon>
        <taxon>Parashewanella</taxon>
    </lineage>
</organism>
<feature type="repeat" description="ANK" evidence="2">
    <location>
        <begin position="359"/>
        <end position="391"/>
    </location>
</feature>
<dbReference type="EMBL" id="QZEI01000017">
    <property type="protein sequence ID" value="RLV60342.1"/>
    <property type="molecule type" value="Genomic_DNA"/>
</dbReference>
<dbReference type="Gene3D" id="1.25.40.20">
    <property type="entry name" value="Ankyrin repeat-containing domain"/>
    <property type="match status" value="2"/>
</dbReference>
<dbReference type="PROSITE" id="PS50297">
    <property type="entry name" value="ANK_REP_REGION"/>
    <property type="match status" value="3"/>
</dbReference>
<feature type="repeat" description="ANK" evidence="2">
    <location>
        <begin position="472"/>
        <end position="494"/>
    </location>
</feature>
<keyword evidence="2" id="KW-0040">ANK repeat</keyword>
<sequence length="812" mass="91388">MATAITEAGNETQAALLFELTEVNINEEGDSLSPASNFAPAACCPKVSEFHSHSAHQAIQKADELSEWTLVDVKPEAKTIGEQEITHSETDVRTNLVPVEVAEIKHHAIDIQTEPCPQKTATDEKLNQVYQKLLELKELEASPEEVESEIQKLLWPASMASQTKRKLRKQICLALHPDKYPDSHKDQTIAGEAFKLYIELTEKPDIQSEVKEFELEEVEVIDIFLRAHRPSTKSDTERAWPYDYTSTLSKNDTYDKYKHDIKLEPHIKAYLAKGWLLESDINQYNQHSFDDLMSTATIRSGHLKVGAVHAFDDEVSFLIHWSIAQHKADILERLLKLHPEKVNTWAYRIEAQARWEITNQYTPLMWAVLLNNSQAVTLLLECKADVNLKSNTFFEQQSAIHLVGSLPIFELLSGHNLDVNCQDHNGQTFLHLLTADLYSNHPIISKRINLAQSGIVDALLDAGALLNIQDKDGNTPLHIACLKGNLALVTDLMLVPCQRTNIAETAQVEQVNFVTLHAIKENVQKNPLFKQPNHSGLTPLFAAAKSGNPDILALFLSAGFSINEICPQDGLNVFQTVFLESFLRSARDYGDSDKIFDQYRQIQWILEKVNTGGKETLSDQLHSLLAVPPDRTSELWLTDPQVVTGITQLGRFLRGEISDSYYKPDHNTGVVKTTDILDEELTSTLKDFVRISRIGYNVKLAIEDDIEKQKFDLLITACANASGSLSASSDPQSKLAITYHSTNRRPDEVSKEVKSALSTASKSWFTSLVSRETEFDRCLKLLRAEPEEQVAKWASYFKSRQQKMNPPKALMK</sequence>
<dbReference type="SMART" id="SM00248">
    <property type="entry name" value="ANK"/>
    <property type="match status" value="4"/>
</dbReference>
<name>A0A3L8Q204_9GAMM</name>
<dbReference type="AlphaFoldDB" id="A0A3L8Q204"/>
<accession>A0A3L8Q204</accession>
<proteinExistence type="predicted"/>
<dbReference type="InterPro" id="IPR036770">
    <property type="entry name" value="Ankyrin_rpt-contain_sf"/>
</dbReference>
<feature type="repeat" description="ANK" evidence="2">
    <location>
        <begin position="535"/>
        <end position="563"/>
    </location>
</feature>
<gene>
    <name evidence="3" type="ORF">D5018_07395</name>
</gene>
<reference evidence="3 4" key="1">
    <citation type="submission" date="2018-09" db="EMBL/GenBank/DDBJ databases">
        <title>Phylogeny of the Shewanellaceae, and recommendation for two new genera, Pseudoshewanella and Parashewanella.</title>
        <authorList>
            <person name="Wang G."/>
        </authorList>
    </citation>
    <scope>NUCLEOTIDE SEQUENCE [LARGE SCALE GENOMIC DNA]</scope>
    <source>
        <strain evidence="3 4">C51</strain>
    </source>
</reference>
<evidence type="ECO:0000313" key="4">
    <source>
        <dbReference type="Proteomes" id="UP000281474"/>
    </source>
</evidence>
<dbReference type="PANTHER" id="PTHR24161">
    <property type="entry name" value="ANK_REP_REGION DOMAIN-CONTAINING PROTEIN-RELATED"/>
    <property type="match status" value="1"/>
</dbReference>
<dbReference type="PROSITE" id="PS50088">
    <property type="entry name" value="ANK_REPEAT"/>
    <property type="match status" value="3"/>
</dbReference>
<dbReference type="Pfam" id="PF00023">
    <property type="entry name" value="Ank"/>
    <property type="match status" value="1"/>
</dbReference>
<keyword evidence="1" id="KW-0677">Repeat</keyword>
<evidence type="ECO:0000256" key="2">
    <source>
        <dbReference type="PROSITE-ProRule" id="PRU00023"/>
    </source>
</evidence>